<dbReference type="EMBL" id="CP071793">
    <property type="protein sequence ID" value="QTD50298.1"/>
    <property type="molecule type" value="Genomic_DNA"/>
</dbReference>
<name>A0A8A4TN00_SULCO</name>
<dbReference type="Proteomes" id="UP000663929">
    <property type="component" value="Chromosome"/>
</dbReference>
<evidence type="ECO:0000256" key="1">
    <source>
        <dbReference type="ARBA" id="ARBA00022598"/>
    </source>
</evidence>
<feature type="domain" description="BPL/LPL catalytic" evidence="2">
    <location>
        <begin position="1"/>
        <end position="181"/>
    </location>
</feature>
<dbReference type="InterPro" id="IPR004143">
    <property type="entry name" value="BPL_LPL_catalytic"/>
</dbReference>
<organism evidence="3 4">
    <name type="scientific">Sulfidibacter corallicola</name>
    <dbReference type="NCBI Taxonomy" id="2818388"/>
    <lineage>
        <taxon>Bacteria</taxon>
        <taxon>Pseudomonadati</taxon>
        <taxon>Acidobacteriota</taxon>
        <taxon>Holophagae</taxon>
        <taxon>Acanthopleuribacterales</taxon>
        <taxon>Acanthopleuribacteraceae</taxon>
        <taxon>Sulfidibacter</taxon>
    </lineage>
</organism>
<protein>
    <submittedName>
        <fullName evidence="3">Biotin--[acetyl-CoA-carboxylase] ligase</fullName>
        <ecNumber evidence="3">6.3.4.15</ecNumber>
    </submittedName>
</protein>
<dbReference type="NCBIfam" id="TIGR00121">
    <property type="entry name" value="birA_ligase"/>
    <property type="match status" value="1"/>
</dbReference>
<dbReference type="InterPro" id="IPR045864">
    <property type="entry name" value="aa-tRNA-synth_II/BPL/LPL"/>
</dbReference>
<dbReference type="Pfam" id="PF03099">
    <property type="entry name" value="BPL_LplA_LipB"/>
    <property type="match status" value="1"/>
</dbReference>
<keyword evidence="4" id="KW-1185">Reference proteome</keyword>
<dbReference type="EC" id="6.3.4.15" evidence="3"/>
<evidence type="ECO:0000259" key="2">
    <source>
        <dbReference type="PROSITE" id="PS51733"/>
    </source>
</evidence>
<dbReference type="GO" id="GO:0004077">
    <property type="term" value="F:biotin--[biotin carboxyl-carrier protein] ligase activity"/>
    <property type="evidence" value="ECO:0007669"/>
    <property type="project" value="UniProtKB-EC"/>
</dbReference>
<dbReference type="RefSeq" id="WP_237379928.1">
    <property type="nucleotide sequence ID" value="NZ_CP071793.1"/>
</dbReference>
<keyword evidence="1 3" id="KW-0436">Ligase</keyword>
<reference evidence="3" key="1">
    <citation type="submission" date="2021-03" db="EMBL/GenBank/DDBJ databases">
        <title>Acanthopleuribacteraceae sp. M133.</title>
        <authorList>
            <person name="Wang G."/>
        </authorList>
    </citation>
    <scope>NUCLEOTIDE SEQUENCE</scope>
    <source>
        <strain evidence="3">M133</strain>
    </source>
</reference>
<dbReference type="PROSITE" id="PS51733">
    <property type="entry name" value="BPL_LPL_CATALYTIC"/>
    <property type="match status" value="1"/>
</dbReference>
<dbReference type="GO" id="GO:0005737">
    <property type="term" value="C:cytoplasm"/>
    <property type="evidence" value="ECO:0007669"/>
    <property type="project" value="TreeGrafter"/>
</dbReference>
<sequence length="247" mass="26924">MIGIHHDNVIHLDHTASTNDDAFAVLGQASSCLVWTTDQRAGRGSRGREWLTPRDHGLALSLGLHSEAVPSPGTWCYPLFAGVLLFDALASLRPEASLSLKWPNDVLFENRKLAGILCESRWSGSLPSIVLGMGVNLKHHQAMDDLPKSYAALSEWPEPPSPLQVVDAIKVHLGEVMSRYTDAEALNAAWLSRSALSPGQGLRLHAMERDYTGTFVGLDAFGCLLLRDATGTVHQIQQSCDDFQFLG</sequence>
<accession>A0A8A4TN00</accession>
<dbReference type="PANTHER" id="PTHR12835:SF5">
    <property type="entry name" value="BIOTIN--PROTEIN LIGASE"/>
    <property type="match status" value="1"/>
</dbReference>
<gene>
    <name evidence="3" type="ORF">J3U87_32335</name>
</gene>
<dbReference type="CDD" id="cd16442">
    <property type="entry name" value="BPL"/>
    <property type="match status" value="1"/>
</dbReference>
<dbReference type="SUPFAM" id="SSF55681">
    <property type="entry name" value="Class II aaRS and biotin synthetases"/>
    <property type="match status" value="1"/>
</dbReference>
<evidence type="ECO:0000313" key="4">
    <source>
        <dbReference type="Proteomes" id="UP000663929"/>
    </source>
</evidence>
<dbReference type="AlphaFoldDB" id="A0A8A4TN00"/>
<dbReference type="InterPro" id="IPR004408">
    <property type="entry name" value="Biotin_CoA_COase_ligase"/>
</dbReference>
<proteinExistence type="predicted"/>
<dbReference type="KEGG" id="scor:J3U87_32335"/>
<dbReference type="Gene3D" id="3.30.930.10">
    <property type="entry name" value="Bira Bifunctional Protein, Domain 2"/>
    <property type="match status" value="1"/>
</dbReference>
<evidence type="ECO:0000313" key="3">
    <source>
        <dbReference type="EMBL" id="QTD50298.1"/>
    </source>
</evidence>
<dbReference type="PANTHER" id="PTHR12835">
    <property type="entry name" value="BIOTIN PROTEIN LIGASE"/>
    <property type="match status" value="1"/>
</dbReference>